<gene>
    <name evidence="1" type="ORF">GCM10023262_04830</name>
</gene>
<evidence type="ECO:0000313" key="2">
    <source>
        <dbReference type="Proteomes" id="UP001501699"/>
    </source>
</evidence>
<accession>A0ABP8VDN9</accession>
<dbReference type="Gene3D" id="1.25.40.10">
    <property type="entry name" value="Tetratricopeptide repeat domain"/>
    <property type="match status" value="1"/>
</dbReference>
<keyword evidence="2" id="KW-1185">Reference proteome</keyword>
<organism evidence="1 2">
    <name type="scientific">Bartonella pachyuromydis</name>
    <dbReference type="NCBI Taxonomy" id="931097"/>
    <lineage>
        <taxon>Bacteria</taxon>
        <taxon>Pseudomonadati</taxon>
        <taxon>Pseudomonadota</taxon>
        <taxon>Alphaproteobacteria</taxon>
        <taxon>Hyphomicrobiales</taxon>
        <taxon>Bartonellaceae</taxon>
        <taxon>Bartonella</taxon>
    </lineage>
</organism>
<dbReference type="SUPFAM" id="SSF48452">
    <property type="entry name" value="TPR-like"/>
    <property type="match status" value="1"/>
</dbReference>
<dbReference type="EMBL" id="BAABJA010000002">
    <property type="protein sequence ID" value="GAA4660123.1"/>
    <property type="molecule type" value="Genomic_DNA"/>
</dbReference>
<dbReference type="Proteomes" id="UP001501699">
    <property type="component" value="Unassembled WGS sequence"/>
</dbReference>
<name>A0ABP8VDN9_9HYPH</name>
<comment type="caution">
    <text evidence="1">The sequence shown here is derived from an EMBL/GenBank/DDBJ whole genome shotgun (WGS) entry which is preliminary data.</text>
</comment>
<sequence>MKFNKIYTHYNSKHIKALSVLFVLLITWSIYDLTGNPEVKSYFFSELMDKDPQMLSKCEQLVRLQALFFRTPHDGKLADALAVGYLEEGQFQEAVNTYLDALRLNGETAPRLVGYGLALVGYEGGIITQEAQNAFQKAAALAPKDFYPHLLIAEALHQAGKSIQAVQFLQNFLDTMPRNFTGRSRIEAMIFQLHHASNENLKKGDLR</sequence>
<dbReference type="InterPro" id="IPR011990">
    <property type="entry name" value="TPR-like_helical_dom_sf"/>
</dbReference>
<reference evidence="2" key="1">
    <citation type="journal article" date="2019" name="Int. J. Syst. Evol. Microbiol.">
        <title>The Global Catalogue of Microorganisms (GCM) 10K type strain sequencing project: providing services to taxonomists for standard genome sequencing and annotation.</title>
        <authorList>
            <consortium name="The Broad Institute Genomics Platform"/>
            <consortium name="The Broad Institute Genome Sequencing Center for Infectious Disease"/>
            <person name="Wu L."/>
            <person name="Ma J."/>
        </authorList>
    </citation>
    <scope>NUCLEOTIDE SEQUENCE [LARGE SCALE GENOMIC DNA]</scope>
    <source>
        <strain evidence="2">JCM 17714</strain>
    </source>
</reference>
<proteinExistence type="predicted"/>
<evidence type="ECO:0008006" key="3">
    <source>
        <dbReference type="Google" id="ProtNLM"/>
    </source>
</evidence>
<protein>
    <recommendedName>
        <fullName evidence="3">Cytochrome c-type biogenesis protein CycH</fullName>
    </recommendedName>
</protein>
<evidence type="ECO:0000313" key="1">
    <source>
        <dbReference type="EMBL" id="GAA4660123.1"/>
    </source>
</evidence>